<keyword evidence="4" id="KW-1185">Reference proteome</keyword>
<evidence type="ECO:0000256" key="1">
    <source>
        <dbReference type="SAM" id="Coils"/>
    </source>
</evidence>
<dbReference type="Pfam" id="PF13805">
    <property type="entry name" value="Pil1"/>
    <property type="match status" value="1"/>
</dbReference>
<protein>
    <recommendedName>
        <fullName evidence="5">Eisosome component PIL1-domain-containing protein</fullName>
    </recommendedName>
</protein>
<reference evidence="3" key="1">
    <citation type="journal article" date="2020" name="Fungal Divers.">
        <title>Resolving the Mortierellaceae phylogeny through synthesis of multi-gene phylogenetics and phylogenomics.</title>
        <authorList>
            <person name="Vandepol N."/>
            <person name="Liber J."/>
            <person name="Desiro A."/>
            <person name="Na H."/>
            <person name="Kennedy M."/>
            <person name="Barry K."/>
            <person name="Grigoriev I.V."/>
            <person name="Miller A.N."/>
            <person name="O'Donnell K."/>
            <person name="Stajich J.E."/>
            <person name="Bonito G."/>
        </authorList>
    </citation>
    <scope>NUCLEOTIDE SEQUENCE</scope>
    <source>
        <strain evidence="3">NRRL 28262</strain>
    </source>
</reference>
<feature type="compositionally biased region" description="Polar residues" evidence="2">
    <location>
        <begin position="341"/>
        <end position="353"/>
    </location>
</feature>
<proteinExistence type="predicted"/>
<feature type="region of interest" description="Disordered" evidence="2">
    <location>
        <begin position="446"/>
        <end position="466"/>
    </location>
</feature>
<feature type="coiled-coil region" evidence="1">
    <location>
        <begin position="106"/>
        <end position="154"/>
    </location>
</feature>
<feature type="region of interest" description="Disordered" evidence="2">
    <location>
        <begin position="341"/>
        <end position="361"/>
    </location>
</feature>
<feature type="region of interest" description="Disordered" evidence="2">
    <location>
        <begin position="261"/>
        <end position="295"/>
    </location>
</feature>
<accession>A0AAD4DDM9</accession>
<name>A0AAD4DDM9_9FUNG</name>
<dbReference type="InterPro" id="IPR028245">
    <property type="entry name" value="PIL1/LSP1"/>
</dbReference>
<gene>
    <name evidence="3" type="ORF">BGZ95_010048</name>
</gene>
<sequence length="466" mass="51613">MQSIGHDLRRGLNNINPLGKDYKHINKWLAEMKNIDSSLKTLDKESAAEAKLIATWGSNEGDDLADVCLRMSQLMEEVGLIQQAYAIRHAAYRKTIKSIKTQEMTLDENRKKKHDLTTQIAKLQKSNKENPIKMMELQNGLERVTAELLSQELELMQFKRVTLKEALDAKFDAMLEYSEKMALIAGYGRAITLVIDTETQVSDRMRIYTGAEYTAGAVNQVKTAVSQWQSQPMNSAPVARSQSVMSQDELALSAAAAAYNSKTPPKHNSFVSAQSPPHGSGYDPADGGQGNLQTHASPDQEHVYAAPPQNTTHAQQLGQIQDQQRQLELEQQRLYQQNLASYSPERSPSQLHYQNAAGGSNGASSGVVGVYAPATAMPPRNDTQEPHLSPNNPSTSQGYGGYSQYDNSTYASGPPARNYRLGFVDPRERSQMEMDNADMYKTEVPLHGRPALPPLHFSQSPILHEK</sequence>
<dbReference type="Proteomes" id="UP001194580">
    <property type="component" value="Unassembled WGS sequence"/>
</dbReference>
<dbReference type="Gene3D" id="1.20.1270.60">
    <property type="entry name" value="Arfaptin homology (AH) domain/BAR domain"/>
    <property type="match status" value="1"/>
</dbReference>
<dbReference type="GO" id="GO:0036286">
    <property type="term" value="C:eisosome filament"/>
    <property type="evidence" value="ECO:0007669"/>
    <property type="project" value="TreeGrafter"/>
</dbReference>
<evidence type="ECO:0000256" key="2">
    <source>
        <dbReference type="SAM" id="MobiDB-lite"/>
    </source>
</evidence>
<evidence type="ECO:0000313" key="3">
    <source>
        <dbReference type="EMBL" id="KAG0274166.1"/>
    </source>
</evidence>
<dbReference type="InterPro" id="IPR027267">
    <property type="entry name" value="AH/BAR_dom_sf"/>
</dbReference>
<dbReference type="GO" id="GO:0006897">
    <property type="term" value="P:endocytosis"/>
    <property type="evidence" value="ECO:0007669"/>
    <property type="project" value="TreeGrafter"/>
</dbReference>
<dbReference type="EMBL" id="JAAAIL010000642">
    <property type="protein sequence ID" value="KAG0274166.1"/>
    <property type="molecule type" value="Genomic_DNA"/>
</dbReference>
<evidence type="ECO:0000313" key="4">
    <source>
        <dbReference type="Proteomes" id="UP001194580"/>
    </source>
</evidence>
<dbReference type="GO" id="GO:0070941">
    <property type="term" value="P:eisosome assembly"/>
    <property type="evidence" value="ECO:0007669"/>
    <property type="project" value="TreeGrafter"/>
</dbReference>
<dbReference type="GO" id="GO:0008289">
    <property type="term" value="F:lipid binding"/>
    <property type="evidence" value="ECO:0007669"/>
    <property type="project" value="TreeGrafter"/>
</dbReference>
<comment type="caution">
    <text evidence="3">The sequence shown here is derived from an EMBL/GenBank/DDBJ whole genome shotgun (WGS) entry which is preliminary data.</text>
</comment>
<organism evidence="3 4">
    <name type="scientific">Linnemannia exigua</name>
    <dbReference type="NCBI Taxonomy" id="604196"/>
    <lineage>
        <taxon>Eukaryota</taxon>
        <taxon>Fungi</taxon>
        <taxon>Fungi incertae sedis</taxon>
        <taxon>Mucoromycota</taxon>
        <taxon>Mortierellomycotina</taxon>
        <taxon>Mortierellomycetes</taxon>
        <taxon>Mortierellales</taxon>
        <taxon>Mortierellaceae</taxon>
        <taxon>Linnemannia</taxon>
    </lineage>
</organism>
<feature type="region of interest" description="Disordered" evidence="2">
    <location>
        <begin position="373"/>
        <end position="417"/>
    </location>
</feature>
<keyword evidence="1" id="KW-0175">Coiled coil</keyword>
<dbReference type="GO" id="GO:0005886">
    <property type="term" value="C:plasma membrane"/>
    <property type="evidence" value="ECO:0007669"/>
    <property type="project" value="TreeGrafter"/>
</dbReference>
<evidence type="ECO:0008006" key="5">
    <source>
        <dbReference type="Google" id="ProtNLM"/>
    </source>
</evidence>
<dbReference type="AlphaFoldDB" id="A0AAD4DDM9"/>
<dbReference type="PANTHER" id="PTHR31962:SF1">
    <property type="entry name" value="SPHINGOLIPID LONG CHAIN BASE-RESPONSIVE PROTEIN PIL1"/>
    <property type="match status" value="1"/>
</dbReference>
<feature type="compositionally biased region" description="Polar residues" evidence="2">
    <location>
        <begin position="457"/>
        <end position="466"/>
    </location>
</feature>
<dbReference type="PANTHER" id="PTHR31962">
    <property type="entry name" value="SPHINGOLIPID LONG CHAIN BASE-RESPONSIVE PROTEIN PIL1"/>
    <property type="match status" value="1"/>
</dbReference>